<feature type="domain" description="Thioester reductase (TE)" evidence="6">
    <location>
        <begin position="25"/>
        <end position="295"/>
    </location>
</feature>
<name>A0AAV4X7D9_9ARAC</name>
<evidence type="ECO:0000256" key="3">
    <source>
        <dbReference type="ARBA" id="ARBA00023098"/>
    </source>
</evidence>
<keyword evidence="4" id="KW-0472">Membrane</keyword>
<organism evidence="7 8">
    <name type="scientific">Caerostris darwini</name>
    <dbReference type="NCBI Taxonomy" id="1538125"/>
    <lineage>
        <taxon>Eukaryota</taxon>
        <taxon>Metazoa</taxon>
        <taxon>Ecdysozoa</taxon>
        <taxon>Arthropoda</taxon>
        <taxon>Chelicerata</taxon>
        <taxon>Arachnida</taxon>
        <taxon>Araneae</taxon>
        <taxon>Araneomorphae</taxon>
        <taxon>Entelegynae</taxon>
        <taxon>Araneoidea</taxon>
        <taxon>Araneidae</taxon>
        <taxon>Caerostris</taxon>
    </lineage>
</organism>
<dbReference type="InterPro" id="IPR013120">
    <property type="entry name" value="FAR_NAD-bd"/>
</dbReference>
<keyword evidence="4" id="KW-0560">Oxidoreductase</keyword>
<evidence type="ECO:0000313" key="7">
    <source>
        <dbReference type="EMBL" id="GIY90821.1"/>
    </source>
</evidence>
<keyword evidence="2 4" id="KW-0444">Lipid biosynthesis</keyword>
<dbReference type="Pfam" id="PF07993">
    <property type="entry name" value="NAD_binding_4"/>
    <property type="match status" value="1"/>
</dbReference>
<dbReference type="SUPFAM" id="SSF51735">
    <property type="entry name" value="NAD(P)-binding Rossmann-fold domains"/>
    <property type="match status" value="1"/>
</dbReference>
<feature type="transmembrane region" description="Helical" evidence="4">
    <location>
        <begin position="475"/>
        <end position="495"/>
    </location>
</feature>
<keyword evidence="4" id="KW-0521">NADP</keyword>
<reference evidence="7 8" key="1">
    <citation type="submission" date="2021-06" db="EMBL/GenBank/DDBJ databases">
        <title>Caerostris darwini draft genome.</title>
        <authorList>
            <person name="Kono N."/>
            <person name="Arakawa K."/>
        </authorList>
    </citation>
    <scope>NUCLEOTIDE SEQUENCE [LARGE SCALE GENOMIC DNA]</scope>
</reference>
<dbReference type="GO" id="GO:0005777">
    <property type="term" value="C:peroxisome"/>
    <property type="evidence" value="ECO:0007669"/>
    <property type="project" value="TreeGrafter"/>
</dbReference>
<evidence type="ECO:0000259" key="6">
    <source>
        <dbReference type="Pfam" id="PF07993"/>
    </source>
</evidence>
<dbReference type="Proteomes" id="UP001054837">
    <property type="component" value="Unassembled WGS sequence"/>
</dbReference>
<evidence type="ECO:0000256" key="2">
    <source>
        <dbReference type="ARBA" id="ARBA00022516"/>
    </source>
</evidence>
<dbReference type="InterPro" id="IPR026055">
    <property type="entry name" value="FAR"/>
</dbReference>
<dbReference type="PANTHER" id="PTHR11011">
    <property type="entry name" value="MALE STERILITY PROTEIN 2-RELATED"/>
    <property type="match status" value="1"/>
</dbReference>
<comment type="similarity">
    <text evidence="1 4">Belongs to the fatty acyl-CoA reductase family.</text>
</comment>
<keyword evidence="3 4" id="KW-0443">Lipid metabolism</keyword>
<dbReference type="CDD" id="cd05236">
    <property type="entry name" value="FAR-N_SDR_e"/>
    <property type="match status" value="1"/>
</dbReference>
<keyword evidence="4" id="KW-1133">Transmembrane helix</keyword>
<keyword evidence="8" id="KW-1185">Reference proteome</keyword>
<evidence type="ECO:0000256" key="1">
    <source>
        <dbReference type="ARBA" id="ARBA00005928"/>
    </source>
</evidence>
<accession>A0AAV4X7D9</accession>
<protein>
    <recommendedName>
        <fullName evidence="4">Fatty acyl-CoA reductase</fullName>
        <ecNumber evidence="4">1.2.1.84</ecNumber>
    </recommendedName>
</protein>
<dbReference type="AlphaFoldDB" id="A0AAV4X7D9"/>
<dbReference type="GO" id="GO:0102965">
    <property type="term" value="F:alcohol-forming long-chain fatty acyl-CoA reductase activity"/>
    <property type="evidence" value="ECO:0007669"/>
    <property type="project" value="UniProtKB-EC"/>
</dbReference>
<comment type="caution">
    <text evidence="7">The sequence shown here is derived from an EMBL/GenBank/DDBJ whole genome shotgun (WGS) entry which is preliminary data.</text>
</comment>
<evidence type="ECO:0000259" key="5">
    <source>
        <dbReference type="Pfam" id="PF03015"/>
    </source>
</evidence>
<evidence type="ECO:0000256" key="4">
    <source>
        <dbReference type="RuleBase" id="RU363097"/>
    </source>
</evidence>
<comment type="catalytic activity">
    <reaction evidence="4">
        <text>a long-chain fatty acyl-CoA + 2 NADPH + 2 H(+) = a long-chain primary fatty alcohol + 2 NADP(+) + CoA</text>
        <dbReference type="Rhea" id="RHEA:52716"/>
        <dbReference type="ChEBI" id="CHEBI:15378"/>
        <dbReference type="ChEBI" id="CHEBI:57287"/>
        <dbReference type="ChEBI" id="CHEBI:57783"/>
        <dbReference type="ChEBI" id="CHEBI:58349"/>
        <dbReference type="ChEBI" id="CHEBI:77396"/>
        <dbReference type="ChEBI" id="CHEBI:83139"/>
        <dbReference type="EC" id="1.2.1.84"/>
    </reaction>
</comment>
<dbReference type="CDD" id="cd09071">
    <property type="entry name" value="FAR_C"/>
    <property type="match status" value="1"/>
</dbReference>
<dbReference type="PANTHER" id="PTHR11011:SF45">
    <property type="entry name" value="FATTY ACYL-COA REDUCTASE CG8306-RELATED"/>
    <property type="match status" value="1"/>
</dbReference>
<gene>
    <name evidence="7" type="primary">Far1</name>
    <name evidence="7" type="ORF">CDAR_549251</name>
</gene>
<dbReference type="InterPro" id="IPR033640">
    <property type="entry name" value="FAR_C"/>
</dbReference>
<dbReference type="Gene3D" id="3.40.50.720">
    <property type="entry name" value="NAD(P)-binding Rossmann-like Domain"/>
    <property type="match status" value="1"/>
</dbReference>
<dbReference type="InterPro" id="IPR036291">
    <property type="entry name" value="NAD(P)-bd_dom_sf"/>
</dbReference>
<dbReference type="Pfam" id="PF03015">
    <property type="entry name" value="Sterile"/>
    <property type="match status" value="1"/>
</dbReference>
<dbReference type="GO" id="GO:0080019">
    <property type="term" value="F:alcohol-forming very long-chain fatty acyl-CoA reductase activity"/>
    <property type="evidence" value="ECO:0007669"/>
    <property type="project" value="InterPro"/>
</dbReference>
<feature type="domain" description="Fatty acyl-CoA reductase C-terminal" evidence="5">
    <location>
        <begin position="369"/>
        <end position="456"/>
    </location>
</feature>
<sequence>MSELVENKNDSVSISKFYDGKSIFITGAAGFVGVVLLEILLRCCGGIKSIYILLREKKGVSPQERKEEIFNRSLFRQLRGEDRKVFDKVHVVAGDLSLTDMDMSRDDLKRVTEEVTIVFHCAASVSFFKPLQYLLLHNAGGVNNIISLCKKLKRCEVLVYTSTAYSNCNRKLKIEERVYRLPYEAQRFIDAVDNGKEELLQQIVSECQPLWPNHYSFSKCIAENLLIEKASDIPTAIIRPSLIGPIWKGALPGYIEENSSLSQLLIAISKGFLKVLPAHPKVCLDFIPADIVANAHVIAACRLATQSHPSPFVVNCSSHGSYEYRIGEHIHVITENSMKNTIPHIFRYSNKCWVDNHPVKTKLLSLFEHYIPAVGLDLMLLLQGKRPRLVSLYRFLDRVVKISTYFICNSWTYEVGNFWSLQRMVNNKEKEVFYTDIKTLDVWDYVGSFVSGAPFYDWKFDKKSKEERIKSSRRVYFYSVFIQVIVIFFLCWLLFKAFLLLAQSTFIC</sequence>
<dbReference type="EMBL" id="BPLQ01015722">
    <property type="protein sequence ID" value="GIY90821.1"/>
    <property type="molecule type" value="Genomic_DNA"/>
</dbReference>
<comment type="function">
    <text evidence="4">Catalyzes the reduction of fatty acyl-CoA to fatty alcohols.</text>
</comment>
<dbReference type="GO" id="GO:0035336">
    <property type="term" value="P:long-chain fatty-acyl-CoA metabolic process"/>
    <property type="evidence" value="ECO:0007669"/>
    <property type="project" value="TreeGrafter"/>
</dbReference>
<keyword evidence="4" id="KW-0812">Transmembrane</keyword>
<dbReference type="EC" id="1.2.1.84" evidence="4"/>
<evidence type="ECO:0000313" key="8">
    <source>
        <dbReference type="Proteomes" id="UP001054837"/>
    </source>
</evidence>
<feature type="transmembrane region" description="Helical" evidence="4">
    <location>
        <begin position="23"/>
        <end position="41"/>
    </location>
</feature>
<proteinExistence type="inferred from homology"/>